<dbReference type="Pfam" id="PF09179">
    <property type="entry name" value="TilS"/>
    <property type="match status" value="1"/>
</dbReference>
<evidence type="ECO:0000256" key="7">
    <source>
        <dbReference type="ARBA" id="ARBA00048539"/>
    </source>
</evidence>
<dbReference type="NCBIfam" id="TIGR02433">
    <property type="entry name" value="lysidine_TilS_C"/>
    <property type="match status" value="1"/>
</dbReference>
<evidence type="ECO:0000256" key="8">
    <source>
        <dbReference type="HAMAP-Rule" id="MF_01161"/>
    </source>
</evidence>
<dbReference type="EC" id="6.3.4.19" evidence="8"/>
<name>A0A317C799_9GAMM</name>
<dbReference type="InterPro" id="IPR012094">
    <property type="entry name" value="tRNA_Ile_lys_synt"/>
</dbReference>
<dbReference type="SUPFAM" id="SSF82829">
    <property type="entry name" value="MesJ substrate recognition domain-like"/>
    <property type="match status" value="1"/>
</dbReference>
<dbReference type="GO" id="GO:0005737">
    <property type="term" value="C:cytoplasm"/>
    <property type="evidence" value="ECO:0007669"/>
    <property type="project" value="UniProtKB-SubCell"/>
</dbReference>
<evidence type="ECO:0000256" key="2">
    <source>
        <dbReference type="ARBA" id="ARBA00022490"/>
    </source>
</evidence>
<dbReference type="InterPro" id="IPR012795">
    <property type="entry name" value="tRNA_Ile_lys_synt_N"/>
</dbReference>
<dbReference type="GO" id="GO:0032267">
    <property type="term" value="F:tRNA(Ile)-lysidine synthase activity"/>
    <property type="evidence" value="ECO:0007669"/>
    <property type="project" value="UniProtKB-EC"/>
</dbReference>
<dbReference type="OrthoDB" id="9807403at2"/>
<comment type="subcellular location">
    <subcellularLocation>
        <location evidence="1 8">Cytoplasm</location>
    </subcellularLocation>
</comment>
<comment type="catalytic activity">
    <reaction evidence="7 8">
        <text>cytidine(34) in tRNA(Ile2) + L-lysine + ATP = lysidine(34) in tRNA(Ile2) + AMP + diphosphate + H(+)</text>
        <dbReference type="Rhea" id="RHEA:43744"/>
        <dbReference type="Rhea" id="RHEA-COMP:10625"/>
        <dbReference type="Rhea" id="RHEA-COMP:10670"/>
        <dbReference type="ChEBI" id="CHEBI:15378"/>
        <dbReference type="ChEBI" id="CHEBI:30616"/>
        <dbReference type="ChEBI" id="CHEBI:32551"/>
        <dbReference type="ChEBI" id="CHEBI:33019"/>
        <dbReference type="ChEBI" id="CHEBI:82748"/>
        <dbReference type="ChEBI" id="CHEBI:83665"/>
        <dbReference type="ChEBI" id="CHEBI:456215"/>
        <dbReference type="EC" id="6.3.4.19"/>
    </reaction>
</comment>
<dbReference type="SMART" id="SM00977">
    <property type="entry name" value="TilS_C"/>
    <property type="match status" value="1"/>
</dbReference>
<evidence type="ECO:0000256" key="4">
    <source>
        <dbReference type="ARBA" id="ARBA00022694"/>
    </source>
</evidence>
<dbReference type="Gene3D" id="1.20.59.20">
    <property type="match status" value="1"/>
</dbReference>
<dbReference type="PANTHER" id="PTHR43033">
    <property type="entry name" value="TRNA(ILE)-LYSIDINE SYNTHASE-RELATED"/>
    <property type="match status" value="1"/>
</dbReference>
<feature type="domain" description="Lysidine-tRNA(Ile) synthetase C-terminal" evidence="9">
    <location>
        <begin position="363"/>
        <end position="422"/>
    </location>
</feature>
<evidence type="ECO:0000256" key="3">
    <source>
        <dbReference type="ARBA" id="ARBA00022598"/>
    </source>
</evidence>
<evidence type="ECO:0000259" key="9">
    <source>
        <dbReference type="SMART" id="SM00977"/>
    </source>
</evidence>
<reference evidence="10 11" key="1">
    <citation type="submission" date="2018-05" db="EMBL/GenBank/DDBJ databases">
        <title>Leucothrix arctica sp. nov., isolated from Arctic seawater.</title>
        <authorList>
            <person name="Choi A."/>
            <person name="Baek K."/>
        </authorList>
    </citation>
    <scope>NUCLEOTIDE SEQUENCE [LARGE SCALE GENOMIC DNA]</scope>
    <source>
        <strain evidence="10 11">IMCC9719</strain>
    </source>
</reference>
<keyword evidence="4 8" id="KW-0819">tRNA processing</keyword>
<dbReference type="Pfam" id="PF01171">
    <property type="entry name" value="ATP_bind_3"/>
    <property type="match status" value="1"/>
</dbReference>
<evidence type="ECO:0000313" key="10">
    <source>
        <dbReference type="EMBL" id="PWQ94189.1"/>
    </source>
</evidence>
<keyword evidence="5 8" id="KW-0547">Nucleotide-binding</keyword>
<evidence type="ECO:0000256" key="5">
    <source>
        <dbReference type="ARBA" id="ARBA00022741"/>
    </source>
</evidence>
<accession>A0A317C799</accession>
<dbReference type="PANTHER" id="PTHR43033:SF1">
    <property type="entry name" value="TRNA(ILE)-LYSIDINE SYNTHASE-RELATED"/>
    <property type="match status" value="1"/>
</dbReference>
<dbReference type="InterPro" id="IPR012796">
    <property type="entry name" value="Lysidine-tRNA-synth_C"/>
</dbReference>
<keyword evidence="11" id="KW-1185">Reference proteome</keyword>
<evidence type="ECO:0000256" key="6">
    <source>
        <dbReference type="ARBA" id="ARBA00022840"/>
    </source>
</evidence>
<keyword evidence="6 8" id="KW-0067">ATP-binding</keyword>
<dbReference type="SUPFAM" id="SSF52402">
    <property type="entry name" value="Adenine nucleotide alpha hydrolases-like"/>
    <property type="match status" value="1"/>
</dbReference>
<organism evidence="10 11">
    <name type="scientific">Leucothrix arctica</name>
    <dbReference type="NCBI Taxonomy" id="1481894"/>
    <lineage>
        <taxon>Bacteria</taxon>
        <taxon>Pseudomonadati</taxon>
        <taxon>Pseudomonadota</taxon>
        <taxon>Gammaproteobacteria</taxon>
        <taxon>Thiotrichales</taxon>
        <taxon>Thiotrichaceae</taxon>
        <taxon>Leucothrix</taxon>
    </lineage>
</organism>
<dbReference type="Proteomes" id="UP000245506">
    <property type="component" value="Unassembled WGS sequence"/>
</dbReference>
<dbReference type="GO" id="GO:0005524">
    <property type="term" value="F:ATP binding"/>
    <property type="evidence" value="ECO:0007669"/>
    <property type="project" value="UniProtKB-UniRule"/>
</dbReference>
<feature type="binding site" evidence="8">
    <location>
        <begin position="26"/>
        <end position="31"/>
    </location>
    <ligand>
        <name>ATP</name>
        <dbReference type="ChEBI" id="CHEBI:30616"/>
    </ligand>
</feature>
<dbReference type="GO" id="GO:0006400">
    <property type="term" value="P:tRNA modification"/>
    <property type="evidence" value="ECO:0007669"/>
    <property type="project" value="UniProtKB-UniRule"/>
</dbReference>
<dbReference type="InterPro" id="IPR011063">
    <property type="entry name" value="TilS/TtcA_N"/>
</dbReference>
<dbReference type="InterPro" id="IPR014729">
    <property type="entry name" value="Rossmann-like_a/b/a_fold"/>
</dbReference>
<dbReference type="EMBL" id="QGKL01000041">
    <property type="protein sequence ID" value="PWQ94189.1"/>
    <property type="molecule type" value="Genomic_DNA"/>
</dbReference>
<dbReference type="SUPFAM" id="SSF56037">
    <property type="entry name" value="PheT/TilS domain"/>
    <property type="match status" value="1"/>
</dbReference>
<comment type="domain">
    <text evidence="8">The N-terminal region contains the highly conserved SGGXDS motif, predicted to be a P-loop motif involved in ATP binding.</text>
</comment>
<comment type="caution">
    <text evidence="10">The sequence shown here is derived from an EMBL/GenBank/DDBJ whole genome shotgun (WGS) entry which is preliminary data.</text>
</comment>
<evidence type="ECO:0000313" key="11">
    <source>
        <dbReference type="Proteomes" id="UP000245506"/>
    </source>
</evidence>
<dbReference type="HAMAP" id="MF_01161">
    <property type="entry name" value="tRNA_Ile_lys_synt"/>
    <property type="match status" value="1"/>
</dbReference>
<dbReference type="NCBIfam" id="TIGR02432">
    <property type="entry name" value="lysidine_TilS_N"/>
    <property type="match status" value="1"/>
</dbReference>
<dbReference type="InterPro" id="IPR015262">
    <property type="entry name" value="tRNA_Ile_lys_synt_subst-bd"/>
</dbReference>
<gene>
    <name evidence="8 10" type="primary">tilS</name>
    <name evidence="10" type="ORF">DKT75_16780</name>
</gene>
<protein>
    <recommendedName>
        <fullName evidence="8">tRNA(Ile)-lysidine synthase</fullName>
        <ecNumber evidence="8">6.3.4.19</ecNumber>
    </recommendedName>
    <alternativeName>
        <fullName evidence="8">tRNA(Ile)-2-lysyl-cytidine synthase</fullName>
    </alternativeName>
    <alternativeName>
        <fullName evidence="8">tRNA(Ile)-lysidine synthetase</fullName>
    </alternativeName>
</protein>
<dbReference type="Gene3D" id="3.40.50.620">
    <property type="entry name" value="HUPs"/>
    <property type="match status" value="1"/>
</dbReference>
<sequence length="423" mass="47476">MSHDLLAEISLLFSVLGQRKFLVAYSGGLDSHVLLHVMSQIPDISLRAVYIDHGLQESSLWWGRHCRGICSDLSVPFQLIPLNLQVPSGESLEAYARDKRYQAFAGLLEEGEVLLTGHHQNDQAETLLIQLMRGAGGAGLSAMPMITSFSGGHLMRPFLNFHRSALEDYAAKYQLDFVEDESNADLRYDRNYLRHQILPQLEDRWPGCYGTLARAALLQGETQRLLDGYLSEDMTSMTGSVVGTLSVKALKQCESARQRALLRLWITTSGFIAPSAKKLQHVVSDALFCSEEASPCVHWGSVEVRRFRDDLYAMEALSEHDESQSFYWDELSEDLPVESLGLSLQSSLLGGWRALAQQEEIGLTVKFRQGGESIKPSGRDKSISLKNLFQQLAVPPWMRSRMPLIYFKDDLIMVYGLCQVELD</sequence>
<keyword evidence="2 8" id="KW-0963">Cytoplasm</keyword>
<evidence type="ECO:0000256" key="1">
    <source>
        <dbReference type="ARBA" id="ARBA00004496"/>
    </source>
</evidence>
<proteinExistence type="inferred from homology"/>
<keyword evidence="3 8" id="KW-0436">Ligase</keyword>
<dbReference type="AlphaFoldDB" id="A0A317C799"/>
<dbReference type="CDD" id="cd01992">
    <property type="entry name" value="TilS_N"/>
    <property type="match status" value="1"/>
</dbReference>
<comment type="function">
    <text evidence="8">Ligates lysine onto the cytidine present at position 34 of the AUA codon-specific tRNA(Ile) that contains the anticodon CAU, in an ATP-dependent manner. Cytidine is converted to lysidine, thus changing the amino acid specificity of the tRNA from methionine to isoleucine.</text>
</comment>
<comment type="similarity">
    <text evidence="8">Belongs to the tRNA(Ile)-lysidine synthase family.</text>
</comment>
<dbReference type="Pfam" id="PF11734">
    <property type="entry name" value="TilS_C"/>
    <property type="match status" value="1"/>
</dbReference>